<evidence type="ECO:0000256" key="2">
    <source>
        <dbReference type="SAM" id="MobiDB-lite"/>
    </source>
</evidence>
<feature type="compositionally biased region" description="Basic and acidic residues" evidence="2">
    <location>
        <begin position="95"/>
        <end position="109"/>
    </location>
</feature>
<proteinExistence type="predicted"/>
<name>A0AAD6S3D5_9AGAR</name>
<feature type="coiled-coil region" evidence="1">
    <location>
        <begin position="18"/>
        <end position="45"/>
    </location>
</feature>
<protein>
    <submittedName>
        <fullName evidence="3">Uncharacterized protein</fullName>
    </submittedName>
</protein>
<feature type="coiled-coil region" evidence="1">
    <location>
        <begin position="204"/>
        <end position="271"/>
    </location>
</feature>
<reference evidence="3" key="1">
    <citation type="submission" date="2023-03" db="EMBL/GenBank/DDBJ databases">
        <title>Massive genome expansion in bonnet fungi (Mycena s.s.) driven by repeated elements and novel gene families across ecological guilds.</title>
        <authorList>
            <consortium name="Lawrence Berkeley National Laboratory"/>
            <person name="Harder C.B."/>
            <person name="Miyauchi S."/>
            <person name="Viragh M."/>
            <person name="Kuo A."/>
            <person name="Thoen E."/>
            <person name="Andreopoulos B."/>
            <person name="Lu D."/>
            <person name="Skrede I."/>
            <person name="Drula E."/>
            <person name="Henrissat B."/>
            <person name="Morin E."/>
            <person name="Kohler A."/>
            <person name="Barry K."/>
            <person name="LaButti K."/>
            <person name="Morin E."/>
            <person name="Salamov A."/>
            <person name="Lipzen A."/>
            <person name="Mereny Z."/>
            <person name="Hegedus B."/>
            <person name="Baldrian P."/>
            <person name="Stursova M."/>
            <person name="Weitz H."/>
            <person name="Taylor A."/>
            <person name="Grigoriev I.V."/>
            <person name="Nagy L.G."/>
            <person name="Martin F."/>
            <person name="Kauserud H."/>
        </authorList>
    </citation>
    <scope>NUCLEOTIDE SEQUENCE</scope>
    <source>
        <strain evidence="3">CBHHK200</strain>
    </source>
</reference>
<feature type="region of interest" description="Disordered" evidence="2">
    <location>
        <begin position="271"/>
        <end position="331"/>
    </location>
</feature>
<accession>A0AAD6S3D5</accession>
<keyword evidence="4" id="KW-1185">Reference proteome</keyword>
<dbReference type="AlphaFoldDB" id="A0AAD6S3D5"/>
<comment type="caution">
    <text evidence="3">The sequence shown here is derived from an EMBL/GenBank/DDBJ whole genome shotgun (WGS) entry which is preliminary data.</text>
</comment>
<feature type="region of interest" description="Disordered" evidence="2">
    <location>
        <begin position="92"/>
        <end position="112"/>
    </location>
</feature>
<feature type="coiled-coil region" evidence="1">
    <location>
        <begin position="112"/>
        <end position="166"/>
    </location>
</feature>
<organism evidence="3 4">
    <name type="scientific">Mycena alexandri</name>
    <dbReference type="NCBI Taxonomy" id="1745969"/>
    <lineage>
        <taxon>Eukaryota</taxon>
        <taxon>Fungi</taxon>
        <taxon>Dikarya</taxon>
        <taxon>Basidiomycota</taxon>
        <taxon>Agaricomycotina</taxon>
        <taxon>Agaricomycetes</taxon>
        <taxon>Agaricomycetidae</taxon>
        <taxon>Agaricales</taxon>
        <taxon>Marasmiineae</taxon>
        <taxon>Mycenaceae</taxon>
        <taxon>Mycena</taxon>
    </lineage>
</organism>
<dbReference type="Proteomes" id="UP001218188">
    <property type="component" value="Unassembled WGS sequence"/>
</dbReference>
<dbReference type="EMBL" id="JARJCM010000304">
    <property type="protein sequence ID" value="KAJ7019180.1"/>
    <property type="molecule type" value="Genomic_DNA"/>
</dbReference>
<feature type="compositionally biased region" description="Basic and acidic residues" evidence="2">
    <location>
        <begin position="305"/>
        <end position="322"/>
    </location>
</feature>
<evidence type="ECO:0000313" key="4">
    <source>
        <dbReference type="Proteomes" id="UP001218188"/>
    </source>
</evidence>
<evidence type="ECO:0000313" key="3">
    <source>
        <dbReference type="EMBL" id="KAJ7019180.1"/>
    </source>
</evidence>
<sequence length="361" mass="40096">MMNSSSSSFSISPETTYVAELAIALQAAKKRIQELENEKLLASNEPEDGIGANEQMTVVNLAGQVLSHNYARLNEVMGEQLSTMQATFLELRRKKGDEDRPREEQRRPEQASAALQVELARERAANAELTAQNERLKTQTVSSAELREVERENAELSTRCAELQGEVATEAGLQTKYDALEQRYACSTQVRGGSAVKPTALLASSKWQHKHDALEKKLVELKRENAGLSRKITKLLQAPSKPQHDALEKRYKALRAQNANLERRLKLLRAIPDVPNANQQRAKKRKNPPAPAEAEGDSAAGGRGSRCEEAKADSNVIHKQEPSDGSQKGNEVSFLCSSNRECRQNIRCLAHQTLSFMLTTW</sequence>
<evidence type="ECO:0000256" key="1">
    <source>
        <dbReference type="SAM" id="Coils"/>
    </source>
</evidence>
<gene>
    <name evidence="3" type="ORF">C8F04DRAFT_1148645</name>
</gene>
<keyword evidence="1" id="KW-0175">Coiled coil</keyword>